<keyword evidence="4" id="KW-0963">Cytoplasm</keyword>
<dbReference type="GeneID" id="20244537"/>
<dbReference type="HOGENOM" id="CLU_048031_0_0_1"/>
<evidence type="ECO:0000256" key="1">
    <source>
        <dbReference type="ARBA" id="ARBA00004123"/>
    </source>
</evidence>
<dbReference type="PANTHER" id="PTHR12493">
    <property type="entry name" value="CUE DOMAIN CONTAINING 2"/>
    <property type="match status" value="1"/>
</dbReference>
<dbReference type="CTD" id="20244537"/>
<proteinExistence type="inferred from homology"/>
<feature type="compositionally biased region" description="Low complexity" evidence="7">
    <location>
        <begin position="128"/>
        <end position="138"/>
    </location>
</feature>
<evidence type="ECO:0000256" key="3">
    <source>
        <dbReference type="ARBA" id="ARBA00006106"/>
    </source>
</evidence>
<evidence type="ECO:0000256" key="7">
    <source>
        <dbReference type="SAM" id="MobiDB-lite"/>
    </source>
</evidence>
<keyword evidence="5" id="KW-0833">Ubl conjugation pathway</keyword>
<feature type="compositionally biased region" description="Basic and acidic residues" evidence="7">
    <location>
        <begin position="197"/>
        <end position="215"/>
    </location>
</feature>
<name>V4A2T9_LOTGI</name>
<evidence type="ECO:0008006" key="10">
    <source>
        <dbReference type="Google" id="ProtNLM"/>
    </source>
</evidence>
<protein>
    <recommendedName>
        <fullName evidence="10">CUE domain-containing protein</fullName>
    </recommendedName>
</protein>
<dbReference type="OrthoDB" id="10060331at2759"/>
<feature type="region of interest" description="Disordered" evidence="7">
    <location>
        <begin position="92"/>
        <end position="147"/>
    </location>
</feature>
<evidence type="ECO:0000313" key="8">
    <source>
        <dbReference type="EMBL" id="ESO89250.1"/>
    </source>
</evidence>
<comment type="similarity">
    <text evidence="3">Belongs to the CUEDC2 family.</text>
</comment>
<dbReference type="RefSeq" id="XP_009060283.1">
    <property type="nucleotide sequence ID" value="XM_009062035.1"/>
</dbReference>
<dbReference type="PANTHER" id="PTHR12493:SF0">
    <property type="entry name" value="CUE DOMAIN-CONTAINING PROTEIN 2"/>
    <property type="match status" value="1"/>
</dbReference>
<gene>
    <name evidence="8" type="ORF">LOTGIDRAFT_183276</name>
</gene>
<keyword evidence="9" id="KW-1185">Reference proteome</keyword>
<evidence type="ECO:0000313" key="9">
    <source>
        <dbReference type="Proteomes" id="UP000030746"/>
    </source>
</evidence>
<organism evidence="8 9">
    <name type="scientific">Lottia gigantea</name>
    <name type="common">Giant owl limpet</name>
    <dbReference type="NCBI Taxonomy" id="225164"/>
    <lineage>
        <taxon>Eukaryota</taxon>
        <taxon>Metazoa</taxon>
        <taxon>Spiralia</taxon>
        <taxon>Lophotrochozoa</taxon>
        <taxon>Mollusca</taxon>
        <taxon>Gastropoda</taxon>
        <taxon>Patellogastropoda</taxon>
        <taxon>Lottioidea</taxon>
        <taxon>Lottiidae</taxon>
        <taxon>Lottia</taxon>
    </lineage>
</organism>
<keyword evidence="6" id="KW-0539">Nucleus</keyword>
<evidence type="ECO:0000256" key="6">
    <source>
        <dbReference type="ARBA" id="ARBA00023242"/>
    </source>
</evidence>
<dbReference type="OMA" id="ICEWIYK"/>
<comment type="subcellular location">
    <subcellularLocation>
        <location evidence="2">Cytoplasm</location>
    </subcellularLocation>
    <subcellularLocation>
        <location evidence="1">Nucleus</location>
    </subcellularLocation>
</comment>
<dbReference type="AlphaFoldDB" id="V4A2T9"/>
<feature type="region of interest" description="Disordered" evidence="7">
    <location>
        <begin position="195"/>
        <end position="215"/>
    </location>
</feature>
<dbReference type="CDD" id="cd14367">
    <property type="entry name" value="CUE_CUED2"/>
    <property type="match status" value="1"/>
</dbReference>
<evidence type="ECO:0000256" key="2">
    <source>
        <dbReference type="ARBA" id="ARBA00004496"/>
    </source>
</evidence>
<evidence type="ECO:0000256" key="4">
    <source>
        <dbReference type="ARBA" id="ARBA00022490"/>
    </source>
</evidence>
<dbReference type="GO" id="GO:0005737">
    <property type="term" value="C:cytoplasm"/>
    <property type="evidence" value="ECO:0007669"/>
    <property type="project" value="UniProtKB-SubCell"/>
</dbReference>
<dbReference type="Proteomes" id="UP000030746">
    <property type="component" value="Unassembled WGS sequence"/>
</dbReference>
<dbReference type="KEGG" id="lgi:LOTGIDRAFT_183276"/>
<dbReference type="EMBL" id="KB202619">
    <property type="protein sequence ID" value="ESO89250.1"/>
    <property type="molecule type" value="Genomic_DNA"/>
</dbReference>
<reference evidence="8 9" key="1">
    <citation type="journal article" date="2013" name="Nature">
        <title>Insights into bilaterian evolution from three spiralian genomes.</title>
        <authorList>
            <person name="Simakov O."/>
            <person name="Marletaz F."/>
            <person name="Cho S.J."/>
            <person name="Edsinger-Gonzales E."/>
            <person name="Havlak P."/>
            <person name="Hellsten U."/>
            <person name="Kuo D.H."/>
            <person name="Larsson T."/>
            <person name="Lv J."/>
            <person name="Arendt D."/>
            <person name="Savage R."/>
            <person name="Osoegawa K."/>
            <person name="de Jong P."/>
            <person name="Grimwood J."/>
            <person name="Chapman J.A."/>
            <person name="Shapiro H."/>
            <person name="Aerts A."/>
            <person name="Otillar R.P."/>
            <person name="Terry A.Y."/>
            <person name="Boore J.L."/>
            <person name="Grigoriev I.V."/>
            <person name="Lindberg D.R."/>
            <person name="Seaver E.C."/>
            <person name="Weisblat D.A."/>
            <person name="Putnam N.H."/>
            <person name="Rokhsar D.S."/>
        </authorList>
    </citation>
    <scope>NUCLEOTIDE SEQUENCE [LARGE SCALE GENOMIC DNA]</scope>
</reference>
<evidence type="ECO:0000256" key="5">
    <source>
        <dbReference type="ARBA" id="ARBA00022786"/>
    </source>
</evidence>
<dbReference type="GO" id="GO:0005634">
    <property type="term" value="C:nucleus"/>
    <property type="evidence" value="ECO:0007669"/>
    <property type="project" value="UniProtKB-SubCell"/>
</dbReference>
<sequence length="294" mass="33401">MDTKDEVIKKAVSGLLEKHHLQDSIGSIDDVVLSYVLSIIEDLGDTNNPEENIDVDQFIEMMSAYIPGFSQIPSMEIYDWMFDIASQLSKTTTESSTNISKPDKEEVVRSQLNGTCNGKKSRQRSRKMSQSSCDSNSSTDKHNEKRDGGEIKLLLEMFPASCTIEIKHCLKHCNGDLEETAQLILQRQESAISLKPKQTESQHRKSELKGCGLKPDKSMKDHVVAKYSFVDTEDDGKTHRPPPLKQEPKKLIRYLDGKVVNTKGQKYTEITKPEDEEMKKTYVSLKPAKQYRFH</sequence>
<accession>V4A2T9</accession>
<dbReference type="InterPro" id="IPR039805">
    <property type="entry name" value="CUE_CUED2"/>
</dbReference>
<dbReference type="STRING" id="225164.V4A2T9"/>